<keyword evidence="2" id="KW-1185">Reference proteome</keyword>
<organism evidence="1 2">
    <name type="scientific">Caerostris extrusa</name>
    <name type="common">Bark spider</name>
    <name type="synonym">Caerostris bankana</name>
    <dbReference type="NCBI Taxonomy" id="172846"/>
    <lineage>
        <taxon>Eukaryota</taxon>
        <taxon>Metazoa</taxon>
        <taxon>Ecdysozoa</taxon>
        <taxon>Arthropoda</taxon>
        <taxon>Chelicerata</taxon>
        <taxon>Arachnida</taxon>
        <taxon>Araneae</taxon>
        <taxon>Araneomorphae</taxon>
        <taxon>Entelegynae</taxon>
        <taxon>Araneoidea</taxon>
        <taxon>Araneidae</taxon>
        <taxon>Caerostris</taxon>
    </lineage>
</organism>
<reference evidence="1 2" key="1">
    <citation type="submission" date="2021-06" db="EMBL/GenBank/DDBJ databases">
        <title>Caerostris extrusa draft genome.</title>
        <authorList>
            <person name="Kono N."/>
            <person name="Arakawa K."/>
        </authorList>
    </citation>
    <scope>NUCLEOTIDE SEQUENCE [LARGE SCALE GENOMIC DNA]</scope>
</reference>
<accession>A0AAV4M912</accession>
<name>A0AAV4M912_CAEEX</name>
<dbReference type="AlphaFoldDB" id="A0AAV4M912"/>
<dbReference type="Proteomes" id="UP001054945">
    <property type="component" value="Unassembled WGS sequence"/>
</dbReference>
<proteinExistence type="predicted"/>
<gene>
    <name evidence="1" type="ORF">CEXT_806701</name>
</gene>
<dbReference type="EMBL" id="BPLR01019439">
    <property type="protein sequence ID" value="GIX67871.1"/>
    <property type="molecule type" value="Genomic_DNA"/>
</dbReference>
<protein>
    <submittedName>
        <fullName evidence="1">Uncharacterized protein</fullName>
    </submittedName>
</protein>
<evidence type="ECO:0000313" key="2">
    <source>
        <dbReference type="Proteomes" id="UP001054945"/>
    </source>
</evidence>
<evidence type="ECO:0000313" key="1">
    <source>
        <dbReference type="EMBL" id="GIX67871.1"/>
    </source>
</evidence>
<comment type="caution">
    <text evidence="1">The sequence shown here is derived from an EMBL/GenBank/DDBJ whole genome shotgun (WGS) entry which is preliminary data.</text>
</comment>
<sequence>MLKTDLIIVLKATVVLICMWFMDNSDILELDFDYISRFQWRSEGTIDSVRTAQALVSREDAPATMRRTSASSYCLEVDVRRLEKIWT</sequence>